<dbReference type="SMART" id="SM00857">
    <property type="entry name" value="Resolvase"/>
    <property type="match status" value="1"/>
</dbReference>
<dbReference type="Gene3D" id="3.40.50.1390">
    <property type="entry name" value="Resolvase, N-terminal catalytic domain"/>
    <property type="match status" value="1"/>
</dbReference>
<organism evidence="5">
    <name type="scientific">mine drainage metagenome</name>
    <dbReference type="NCBI Taxonomy" id="410659"/>
    <lineage>
        <taxon>unclassified sequences</taxon>
        <taxon>metagenomes</taxon>
        <taxon>ecological metagenomes</taxon>
    </lineage>
</organism>
<name>T1BIT8_9ZZZZ</name>
<reference evidence="5" key="1">
    <citation type="submission" date="2013-08" db="EMBL/GenBank/DDBJ databases">
        <authorList>
            <person name="Mendez C."/>
            <person name="Richter M."/>
            <person name="Ferrer M."/>
            <person name="Sanchez J."/>
        </authorList>
    </citation>
    <scope>NUCLEOTIDE SEQUENCE</scope>
</reference>
<dbReference type="GO" id="GO:0003677">
    <property type="term" value="F:DNA binding"/>
    <property type="evidence" value="ECO:0007669"/>
    <property type="project" value="UniProtKB-KW"/>
</dbReference>
<dbReference type="CDD" id="cd03769">
    <property type="entry name" value="SR_IS607_transposase_like"/>
    <property type="match status" value="1"/>
</dbReference>
<reference evidence="5" key="2">
    <citation type="journal article" date="2014" name="ISME J.">
        <title>Microbial stratification in low pH oxic and suboxic macroscopic growths along an acid mine drainage.</title>
        <authorList>
            <person name="Mendez-Garcia C."/>
            <person name="Mesa V."/>
            <person name="Sprenger R.R."/>
            <person name="Richter M."/>
            <person name="Diez M.S."/>
            <person name="Solano J."/>
            <person name="Bargiela R."/>
            <person name="Golyshina O.V."/>
            <person name="Manteca A."/>
            <person name="Ramos J.L."/>
            <person name="Gallego J.R."/>
            <person name="Llorente I."/>
            <person name="Martins Dos Santos V.A."/>
            <person name="Jensen O.N."/>
            <person name="Pelaez A.I."/>
            <person name="Sanchez J."/>
            <person name="Ferrer M."/>
        </authorList>
    </citation>
    <scope>NUCLEOTIDE SEQUENCE</scope>
</reference>
<evidence type="ECO:0000256" key="1">
    <source>
        <dbReference type="ARBA" id="ARBA00022908"/>
    </source>
</evidence>
<dbReference type="Gene3D" id="1.10.287.2170">
    <property type="match status" value="1"/>
</dbReference>
<keyword evidence="2" id="KW-0238">DNA-binding</keyword>
<dbReference type="GO" id="GO:0000150">
    <property type="term" value="F:DNA strand exchange activity"/>
    <property type="evidence" value="ECO:0007669"/>
    <property type="project" value="InterPro"/>
</dbReference>
<dbReference type="Pfam" id="PF00239">
    <property type="entry name" value="Resolvase"/>
    <property type="match status" value="1"/>
</dbReference>
<evidence type="ECO:0000259" key="4">
    <source>
        <dbReference type="PROSITE" id="PS51736"/>
    </source>
</evidence>
<dbReference type="PANTHER" id="PTHR36172:SF1">
    <property type="entry name" value="RESOLVASE-RELATED"/>
    <property type="match status" value="1"/>
</dbReference>
<keyword evidence="1" id="KW-0229">DNA integration</keyword>
<gene>
    <name evidence="5" type="ORF">B2A_00399</name>
</gene>
<dbReference type="InterPro" id="IPR051491">
    <property type="entry name" value="Recombinase/Transposase-rel"/>
</dbReference>
<dbReference type="PANTHER" id="PTHR36172">
    <property type="match status" value="1"/>
</dbReference>
<protein>
    <submittedName>
        <fullName evidence="5">Resolvase domain protein</fullName>
    </submittedName>
</protein>
<evidence type="ECO:0000313" key="5">
    <source>
        <dbReference type="EMBL" id="EQD68528.1"/>
    </source>
</evidence>
<dbReference type="PROSITE" id="PS00397">
    <property type="entry name" value="RECOMBINASES_1"/>
    <property type="match status" value="1"/>
</dbReference>
<feature type="domain" description="Resolvase/invertase-type recombinase catalytic" evidence="4">
    <location>
        <begin position="43"/>
        <end position="182"/>
    </location>
</feature>
<dbReference type="AlphaFoldDB" id="T1BIT8"/>
<dbReference type="InterPro" id="IPR041718">
    <property type="entry name" value="IS607_transposase-like"/>
</dbReference>
<evidence type="ECO:0000256" key="3">
    <source>
        <dbReference type="ARBA" id="ARBA00023172"/>
    </source>
</evidence>
<dbReference type="InterPro" id="IPR006118">
    <property type="entry name" value="Recombinase_CS"/>
</dbReference>
<dbReference type="PROSITE" id="PS51736">
    <property type="entry name" value="RECOMBINASES_3"/>
    <property type="match status" value="1"/>
</dbReference>
<keyword evidence="3" id="KW-0233">DNA recombination</keyword>
<evidence type="ECO:0000256" key="2">
    <source>
        <dbReference type="ARBA" id="ARBA00023125"/>
    </source>
</evidence>
<accession>T1BIT8</accession>
<dbReference type="GO" id="GO:0015074">
    <property type="term" value="P:DNA integration"/>
    <property type="evidence" value="ECO:0007669"/>
    <property type="project" value="UniProtKB-KW"/>
</dbReference>
<dbReference type="InterPro" id="IPR036162">
    <property type="entry name" value="Resolvase-like_N_sf"/>
</dbReference>
<dbReference type="InterPro" id="IPR048046">
    <property type="entry name" value="Transpos_IS607"/>
</dbReference>
<comment type="caution">
    <text evidence="5">The sequence shown here is derived from an EMBL/GenBank/DDBJ whole genome shotgun (WGS) entry which is preliminary data.</text>
</comment>
<sequence length="182" mass="20211">MKNGVSYRTAHRWFRQGILPDQAIQLPTGTILVTPPETEPVKDVALYARVSSHDQKADLERQKGRLVTFATREGHRVGKVVEEIGSGLNGHRSKLLAVLRDPALGAIVVEHRDRLARFGAEYIEAALAASGRKLVIMEEGEREDDLVRDMTEVLTSFCARLYGKRSAKDRALRAIEAVKVSP</sequence>
<dbReference type="SUPFAM" id="SSF53041">
    <property type="entry name" value="Resolvase-like"/>
    <property type="match status" value="1"/>
</dbReference>
<dbReference type="InterPro" id="IPR006119">
    <property type="entry name" value="Resolv_N"/>
</dbReference>
<dbReference type="EMBL" id="AUZZ01000312">
    <property type="protein sequence ID" value="EQD68528.1"/>
    <property type="molecule type" value="Genomic_DNA"/>
</dbReference>
<proteinExistence type="predicted"/>
<dbReference type="FunFam" id="3.40.50.1390:FF:000002">
    <property type="entry name" value="ORF1 in transposon ISC1904"/>
    <property type="match status" value="1"/>
</dbReference>
<dbReference type="NCBIfam" id="NF033518">
    <property type="entry name" value="transpos_IS607"/>
    <property type="match status" value="1"/>
</dbReference>